<feature type="binding site" evidence="10 14">
    <location>
        <begin position="199"/>
        <end position="200"/>
    </location>
    <ligand>
        <name>substrate</name>
    </ligand>
</feature>
<dbReference type="Gene3D" id="3.20.20.70">
    <property type="entry name" value="Aldolase class I"/>
    <property type="match status" value="1"/>
</dbReference>
<proteinExistence type="inferred from homology"/>
<dbReference type="InterPro" id="IPR013785">
    <property type="entry name" value="Aldolase_TIM"/>
</dbReference>
<evidence type="ECO:0000256" key="5">
    <source>
        <dbReference type="ARBA" id="ARBA00001954"/>
    </source>
</evidence>
<sequence length="236" mass="24186">MSFDRSIKIAPSILSADFANFGAECAAIEAQGCDWVHVDVMDGHFVPNITFGPATCAAIRPHIRGVMDVHLMIAPVDPYIEAFARAGADIITAHAEAGPHIHRTLQAIRGAGAKAGLALNPGTPAAMAAPLLDMVDLVCVMTVNPGFGGQKFIHSQVEKVAELRAMIGDRDIHIEIDGGVDPETAPLVAAAGADVLVAGSAVFKGGSVHDPAPYGANIRAIRDAAEAACGAGAGAK</sequence>
<evidence type="ECO:0000256" key="4">
    <source>
        <dbReference type="ARBA" id="ARBA00001947"/>
    </source>
</evidence>
<dbReference type="CDD" id="cd00429">
    <property type="entry name" value="RPE"/>
    <property type="match status" value="1"/>
</dbReference>
<comment type="caution">
    <text evidence="15">The sequence shown here is derived from an EMBL/GenBank/DDBJ whole genome shotgun (WGS) entry which is preliminary data.</text>
</comment>
<comment type="cofactor">
    <cofactor evidence="2">
        <name>Mn(2+)</name>
        <dbReference type="ChEBI" id="CHEBI:29035"/>
    </cofactor>
</comment>
<evidence type="ECO:0000256" key="14">
    <source>
        <dbReference type="PIRSR" id="PIRSR001461-3"/>
    </source>
</evidence>
<feature type="binding site" evidence="10 13">
    <location>
        <position position="37"/>
    </location>
    <ligand>
        <name>a divalent metal cation</name>
        <dbReference type="ChEBI" id="CHEBI:60240"/>
    </ligand>
</feature>
<dbReference type="Proteomes" id="UP000698242">
    <property type="component" value="Unassembled WGS sequence"/>
</dbReference>
<feature type="binding site" evidence="10 14">
    <location>
        <begin position="146"/>
        <end position="149"/>
    </location>
    <ligand>
        <name>substrate</name>
    </ligand>
</feature>
<evidence type="ECO:0000256" key="13">
    <source>
        <dbReference type="PIRSR" id="PIRSR001461-2"/>
    </source>
</evidence>
<feature type="binding site" evidence="10 14">
    <location>
        <position position="12"/>
    </location>
    <ligand>
        <name>substrate</name>
    </ligand>
</feature>
<evidence type="ECO:0000313" key="16">
    <source>
        <dbReference type="Proteomes" id="UP000698242"/>
    </source>
</evidence>
<dbReference type="GO" id="GO:0046872">
    <property type="term" value="F:metal ion binding"/>
    <property type="evidence" value="ECO:0007669"/>
    <property type="project" value="UniProtKB-UniRule"/>
</dbReference>
<evidence type="ECO:0000256" key="1">
    <source>
        <dbReference type="ARBA" id="ARBA00001782"/>
    </source>
</evidence>
<comment type="catalytic activity">
    <reaction evidence="1 10 11">
        <text>D-ribulose 5-phosphate = D-xylulose 5-phosphate</text>
        <dbReference type="Rhea" id="RHEA:13677"/>
        <dbReference type="ChEBI" id="CHEBI:57737"/>
        <dbReference type="ChEBI" id="CHEBI:58121"/>
        <dbReference type="EC" id="5.1.3.1"/>
    </reaction>
</comment>
<dbReference type="PROSITE" id="PS01085">
    <property type="entry name" value="RIBUL_P_3_EPIMER_1"/>
    <property type="match status" value="1"/>
</dbReference>
<evidence type="ECO:0000313" key="15">
    <source>
        <dbReference type="EMBL" id="KAF0674583.1"/>
    </source>
</evidence>
<dbReference type="SUPFAM" id="SSF51366">
    <property type="entry name" value="Ribulose-phoshate binding barrel"/>
    <property type="match status" value="1"/>
</dbReference>
<dbReference type="GO" id="GO:0005737">
    <property type="term" value="C:cytoplasm"/>
    <property type="evidence" value="ECO:0007669"/>
    <property type="project" value="UniProtKB-ARBA"/>
</dbReference>
<dbReference type="AlphaFoldDB" id="A0A921NSI0"/>
<feature type="binding site" evidence="10 13">
    <location>
        <position position="177"/>
    </location>
    <ligand>
        <name>a divalent metal cation</name>
        <dbReference type="ChEBI" id="CHEBI:60240"/>
    </ligand>
</feature>
<accession>A0A921NSI0</accession>
<evidence type="ECO:0000256" key="12">
    <source>
        <dbReference type="PIRSR" id="PIRSR001461-1"/>
    </source>
</evidence>
<evidence type="ECO:0000256" key="6">
    <source>
        <dbReference type="ARBA" id="ARBA00009541"/>
    </source>
</evidence>
<organism evidence="15 16">
    <name type="scientific">Profundibacterium mesophilum KAUST100406-0324</name>
    <dbReference type="NCBI Taxonomy" id="1037889"/>
    <lineage>
        <taxon>Bacteria</taxon>
        <taxon>Pseudomonadati</taxon>
        <taxon>Pseudomonadota</taxon>
        <taxon>Alphaproteobacteria</taxon>
        <taxon>Rhodobacterales</taxon>
        <taxon>Roseobacteraceae</taxon>
        <taxon>Profundibacterium</taxon>
    </lineage>
</organism>
<evidence type="ECO:0000256" key="7">
    <source>
        <dbReference type="ARBA" id="ARBA00013188"/>
    </source>
</evidence>
<keyword evidence="16" id="KW-1185">Reference proteome</keyword>
<keyword evidence="10 11" id="KW-0119">Carbohydrate metabolism</keyword>
<dbReference type="InterPro" id="IPR026019">
    <property type="entry name" value="Ribul_P_3_epim"/>
</dbReference>
<keyword evidence="13" id="KW-0464">Manganese</keyword>
<dbReference type="GO" id="GO:0006098">
    <property type="term" value="P:pentose-phosphate shunt"/>
    <property type="evidence" value="ECO:0007669"/>
    <property type="project" value="UniProtKB-UniRule"/>
</dbReference>
<feature type="binding site" evidence="10">
    <location>
        <begin position="177"/>
        <end position="179"/>
    </location>
    <ligand>
        <name>substrate</name>
    </ligand>
</feature>
<dbReference type="PROSITE" id="PS01086">
    <property type="entry name" value="RIBUL_P_3_EPIMER_2"/>
    <property type="match status" value="1"/>
</dbReference>
<dbReference type="PIRSF" id="PIRSF001461">
    <property type="entry name" value="RPE"/>
    <property type="match status" value="1"/>
</dbReference>
<feature type="binding site" evidence="10 14">
    <location>
        <position position="70"/>
    </location>
    <ligand>
        <name>substrate</name>
    </ligand>
</feature>
<feature type="active site" description="Proton donor" evidence="10 12">
    <location>
        <position position="177"/>
    </location>
</feature>
<evidence type="ECO:0000256" key="3">
    <source>
        <dbReference type="ARBA" id="ARBA00001941"/>
    </source>
</evidence>
<feature type="binding site" evidence="10 13">
    <location>
        <position position="70"/>
    </location>
    <ligand>
        <name>a divalent metal cation</name>
        <dbReference type="ChEBI" id="CHEBI:60240"/>
    </ligand>
</feature>
<dbReference type="InterPro" id="IPR000056">
    <property type="entry name" value="Ribul_P_3_epim-like"/>
</dbReference>
<dbReference type="InterPro" id="IPR011060">
    <property type="entry name" value="RibuloseP-bd_barrel"/>
</dbReference>
<dbReference type="EMBL" id="APKE01000036">
    <property type="protein sequence ID" value="KAF0674583.1"/>
    <property type="molecule type" value="Genomic_DNA"/>
</dbReference>
<reference evidence="15" key="1">
    <citation type="submission" date="2013-03" db="EMBL/GenBank/DDBJ databases">
        <title>Genome Sequence of the Profundibacterium mesophilum strain KAUST100406-0324T from Red Sea, a novel genus in the family Rhodobacteraceae.</title>
        <authorList>
            <person name="Essack M."/>
            <person name="Alam I."/>
            <person name="Lafi F."/>
            <person name="Alawi W."/>
            <person name="Kamanu F."/>
            <person name="Al-Suwailem A."/>
            <person name="Lee O.O."/>
            <person name="Xu Y."/>
            <person name="Bajic V."/>
            <person name="Qian P.-Y."/>
            <person name="Archer J."/>
        </authorList>
    </citation>
    <scope>NUCLEOTIDE SEQUENCE</scope>
    <source>
        <strain evidence="15">KAUST100406-0324</strain>
    </source>
</reference>
<evidence type="ECO:0000256" key="11">
    <source>
        <dbReference type="PIRNR" id="PIRNR001461"/>
    </source>
</evidence>
<comment type="cofactor">
    <cofactor evidence="10 13">
        <name>a divalent metal cation</name>
        <dbReference type="ChEBI" id="CHEBI:60240"/>
    </cofactor>
    <text evidence="10 13">Binds 1 divalent metal cation per subunit.</text>
</comment>
<keyword evidence="13" id="KW-0170">Cobalt</keyword>
<dbReference type="FunFam" id="3.20.20.70:FF:000004">
    <property type="entry name" value="Ribulose-phosphate 3-epimerase"/>
    <property type="match status" value="1"/>
</dbReference>
<comment type="cofactor">
    <cofactor evidence="4">
        <name>Zn(2+)</name>
        <dbReference type="ChEBI" id="CHEBI:29105"/>
    </cofactor>
</comment>
<dbReference type="Pfam" id="PF00834">
    <property type="entry name" value="Ribul_P_3_epim"/>
    <property type="match status" value="1"/>
</dbReference>
<keyword evidence="13" id="KW-0862">Zinc</keyword>
<dbReference type="GO" id="GO:0004750">
    <property type="term" value="F:D-ribulose-phosphate 3-epimerase activity"/>
    <property type="evidence" value="ECO:0007669"/>
    <property type="project" value="UniProtKB-UniRule"/>
</dbReference>
<evidence type="ECO:0000256" key="8">
    <source>
        <dbReference type="ARBA" id="ARBA00022723"/>
    </source>
</evidence>
<evidence type="ECO:0000256" key="2">
    <source>
        <dbReference type="ARBA" id="ARBA00001936"/>
    </source>
</evidence>
<comment type="similarity">
    <text evidence="6 10 11">Belongs to the ribulose-phosphate 3-epimerase family.</text>
</comment>
<comment type="cofactor">
    <cofactor evidence="3">
        <name>Co(2+)</name>
        <dbReference type="ChEBI" id="CHEBI:48828"/>
    </cofactor>
</comment>
<keyword evidence="8 10" id="KW-0479">Metal-binding</keyword>
<evidence type="ECO:0000256" key="9">
    <source>
        <dbReference type="ARBA" id="ARBA00023235"/>
    </source>
</evidence>
<gene>
    <name evidence="15" type="primary">cbbE</name>
    <name evidence="10" type="synonym">rpe</name>
    <name evidence="15" type="ORF">PMES_02965</name>
</gene>
<dbReference type="RefSeq" id="WP_159966479.1">
    <property type="nucleotide sequence ID" value="NZ_APKE01000036.1"/>
</dbReference>
<dbReference type="OrthoDB" id="1645589at2"/>
<name>A0A921NSI0_9RHOB</name>
<comment type="cofactor">
    <cofactor evidence="5">
        <name>Fe(2+)</name>
        <dbReference type="ChEBI" id="CHEBI:29033"/>
    </cofactor>
</comment>
<comment type="function">
    <text evidence="10">Catalyzes the reversible epimerization of D-ribulose 5-phosphate to D-xylulose 5-phosphate.</text>
</comment>
<dbReference type="HAMAP" id="MF_02227">
    <property type="entry name" value="RPE"/>
    <property type="match status" value="1"/>
</dbReference>
<dbReference type="PANTHER" id="PTHR11749">
    <property type="entry name" value="RIBULOSE-5-PHOSPHATE-3-EPIMERASE"/>
    <property type="match status" value="1"/>
</dbReference>
<comment type="pathway">
    <text evidence="10">Carbohydrate degradation.</text>
</comment>
<keyword evidence="9 10" id="KW-0413">Isomerase</keyword>
<evidence type="ECO:0000256" key="10">
    <source>
        <dbReference type="HAMAP-Rule" id="MF_02227"/>
    </source>
</evidence>
<feature type="binding site" evidence="10 13">
    <location>
        <position position="39"/>
    </location>
    <ligand>
        <name>a divalent metal cation</name>
        <dbReference type="ChEBI" id="CHEBI:60240"/>
    </ligand>
</feature>
<protein>
    <recommendedName>
        <fullName evidence="7 10">Ribulose-phosphate 3-epimerase</fullName>
        <ecNumber evidence="7 10">5.1.3.1</ecNumber>
    </recommendedName>
</protein>
<dbReference type="EC" id="5.1.3.1" evidence="7 10"/>
<dbReference type="NCBIfam" id="TIGR01163">
    <property type="entry name" value="rpe"/>
    <property type="match status" value="1"/>
</dbReference>
<dbReference type="GO" id="GO:0019323">
    <property type="term" value="P:pentose catabolic process"/>
    <property type="evidence" value="ECO:0007669"/>
    <property type="project" value="UniProtKB-UniRule"/>
</dbReference>
<dbReference type="NCBIfam" id="NF004076">
    <property type="entry name" value="PRK05581.1-4"/>
    <property type="match status" value="1"/>
</dbReference>
<feature type="active site" description="Proton acceptor" evidence="10 12">
    <location>
        <position position="39"/>
    </location>
</feature>
<feature type="binding site" evidence="14">
    <location>
        <position position="179"/>
    </location>
    <ligand>
        <name>substrate</name>
    </ligand>
</feature>